<dbReference type="NCBIfam" id="TIGR01730">
    <property type="entry name" value="RND_mfp"/>
    <property type="match status" value="1"/>
</dbReference>
<organism evidence="6 7">
    <name type="scientific">Thiothrix eikelboomii</name>
    <dbReference type="NCBI Taxonomy" id="92487"/>
    <lineage>
        <taxon>Bacteria</taxon>
        <taxon>Pseudomonadati</taxon>
        <taxon>Pseudomonadota</taxon>
        <taxon>Gammaproteobacteria</taxon>
        <taxon>Thiotrichales</taxon>
        <taxon>Thiotrichaceae</taxon>
        <taxon>Thiothrix</taxon>
    </lineage>
</organism>
<dbReference type="AlphaFoldDB" id="A0A1T4X1X6"/>
<protein>
    <submittedName>
        <fullName evidence="6">RND family efflux transporter, MFP subunit</fullName>
    </submittedName>
</protein>
<dbReference type="Pfam" id="PF25954">
    <property type="entry name" value="Beta-barrel_RND_2"/>
    <property type="match status" value="1"/>
</dbReference>
<feature type="domain" description="CusB-like beta-barrel" evidence="5">
    <location>
        <begin position="374"/>
        <end position="442"/>
    </location>
</feature>
<evidence type="ECO:0000313" key="6">
    <source>
        <dbReference type="EMBL" id="SKA83437.1"/>
    </source>
</evidence>
<feature type="coiled-coil region" evidence="2">
    <location>
        <begin position="174"/>
        <end position="229"/>
    </location>
</feature>
<dbReference type="Gene3D" id="1.10.287.470">
    <property type="entry name" value="Helix hairpin bin"/>
    <property type="match status" value="3"/>
</dbReference>
<dbReference type="Gene3D" id="2.40.30.170">
    <property type="match status" value="1"/>
</dbReference>
<feature type="signal peptide" evidence="4">
    <location>
        <begin position="1"/>
        <end position="31"/>
    </location>
</feature>
<evidence type="ECO:0000256" key="3">
    <source>
        <dbReference type="SAM" id="MobiDB-lite"/>
    </source>
</evidence>
<dbReference type="Gene3D" id="2.40.50.100">
    <property type="match status" value="2"/>
</dbReference>
<evidence type="ECO:0000259" key="5">
    <source>
        <dbReference type="Pfam" id="PF25954"/>
    </source>
</evidence>
<name>A0A1T4X1X6_9GAMM</name>
<dbReference type="GO" id="GO:1990281">
    <property type="term" value="C:efflux pump complex"/>
    <property type="evidence" value="ECO:0007669"/>
    <property type="project" value="TreeGrafter"/>
</dbReference>
<dbReference type="InterPro" id="IPR058792">
    <property type="entry name" value="Beta-barrel_RND_2"/>
</dbReference>
<proteinExistence type="inferred from homology"/>
<feature type="region of interest" description="Disordered" evidence="3">
    <location>
        <begin position="33"/>
        <end position="68"/>
    </location>
</feature>
<keyword evidence="7" id="KW-1185">Reference proteome</keyword>
<evidence type="ECO:0000256" key="1">
    <source>
        <dbReference type="ARBA" id="ARBA00009477"/>
    </source>
</evidence>
<comment type="similarity">
    <text evidence="1">Belongs to the membrane fusion protein (MFP) (TC 8.A.1) family.</text>
</comment>
<dbReference type="RefSeq" id="WP_234975867.1">
    <property type="nucleotide sequence ID" value="NZ_FUYB01000011.1"/>
</dbReference>
<gene>
    <name evidence="6" type="ORF">SAMN02745130_02403</name>
</gene>
<evidence type="ECO:0000313" key="7">
    <source>
        <dbReference type="Proteomes" id="UP000190460"/>
    </source>
</evidence>
<feature type="chain" id="PRO_5012029747" evidence="4">
    <location>
        <begin position="32"/>
        <end position="524"/>
    </location>
</feature>
<evidence type="ECO:0000256" key="4">
    <source>
        <dbReference type="SAM" id="SignalP"/>
    </source>
</evidence>
<keyword evidence="2" id="KW-0175">Coiled coil</keyword>
<dbReference type="SUPFAM" id="SSF111369">
    <property type="entry name" value="HlyD-like secretion proteins"/>
    <property type="match status" value="2"/>
</dbReference>
<dbReference type="PANTHER" id="PTHR30469">
    <property type="entry name" value="MULTIDRUG RESISTANCE PROTEIN MDTA"/>
    <property type="match status" value="1"/>
</dbReference>
<dbReference type="Gene3D" id="2.40.420.20">
    <property type="match status" value="1"/>
</dbReference>
<accession>A0A1T4X1X6</accession>
<dbReference type="STRING" id="92487.SAMN02745130_02403"/>
<reference evidence="6 7" key="1">
    <citation type="submission" date="2017-02" db="EMBL/GenBank/DDBJ databases">
        <authorList>
            <person name="Peterson S.W."/>
        </authorList>
    </citation>
    <scope>NUCLEOTIDE SEQUENCE [LARGE SCALE GENOMIC DNA]</scope>
    <source>
        <strain evidence="6 7">ATCC 49788</strain>
    </source>
</reference>
<evidence type="ECO:0000256" key="2">
    <source>
        <dbReference type="SAM" id="Coils"/>
    </source>
</evidence>
<dbReference type="EMBL" id="FUYB01000011">
    <property type="protein sequence ID" value="SKA83437.1"/>
    <property type="molecule type" value="Genomic_DNA"/>
</dbReference>
<dbReference type="Proteomes" id="UP000190460">
    <property type="component" value="Unassembled WGS sequence"/>
</dbReference>
<keyword evidence="4" id="KW-0732">Signal</keyword>
<dbReference type="GO" id="GO:0015562">
    <property type="term" value="F:efflux transmembrane transporter activity"/>
    <property type="evidence" value="ECO:0007669"/>
    <property type="project" value="TreeGrafter"/>
</dbReference>
<feature type="compositionally biased region" description="Low complexity" evidence="3">
    <location>
        <begin position="33"/>
        <end position="46"/>
    </location>
</feature>
<dbReference type="PANTHER" id="PTHR30469:SF15">
    <property type="entry name" value="HLYD FAMILY OF SECRETION PROTEINS"/>
    <property type="match status" value="1"/>
</dbReference>
<sequence length="524" mass="54477">MMKSVSRTLRISIGTLLGLAVAVNPILISQAQTTAPQTPTSPTPATETKGATAQGAGAPNKPSAGAAKPALTVTSVSPQQESWDTTIQADGVISAWQEAIIAAEIGGLRITEVLADVGEVVKKGQPLVKLSQETVAADIAQQQAVINQAKAEVLKAQAGVKQSEASVVQAQSGVTQAEAGLVQANANISQAQAALGQADAGVAQANAGLVQANASYTEAKANANRARQLKTSGALPLQQVDQYITAEATARAGIDSQKATISSQKAALEAQKAGVTAQKAGLAAKQAEVQSQQIAVESSRLAVKAQEAVLEAQNAALKVQQAALKSQEIRLNQTTIVAADDGVISSRTAALGSVVQTGAELFRLIRQNKLEWRAEVSSNDLGQIREAQTASVNLNTGEVIEGQVRLISPQLDANTRRALVYVSLPTGSTARAGMFVQGTIRQGTTDALTVPQTTVILRDGKHIVFEIGADNRVVQREVKIGRRLLDRVEILSELPAEIKLVATGGAFLNDGDLVQLAPVAEKKP</sequence>
<dbReference type="InterPro" id="IPR006143">
    <property type="entry name" value="RND_pump_MFP"/>
</dbReference>